<organism evidence="1 2">
    <name type="scientific">Ancylobacter crimeensis</name>
    <dbReference type="NCBI Taxonomy" id="2579147"/>
    <lineage>
        <taxon>Bacteria</taxon>
        <taxon>Pseudomonadati</taxon>
        <taxon>Pseudomonadota</taxon>
        <taxon>Alphaproteobacteria</taxon>
        <taxon>Hyphomicrobiales</taxon>
        <taxon>Xanthobacteraceae</taxon>
        <taxon>Ancylobacter</taxon>
    </lineage>
</organism>
<comment type="caution">
    <text evidence="1">The sequence shown here is derived from an EMBL/GenBank/DDBJ whole genome shotgun (WGS) entry which is preliminary data.</text>
</comment>
<evidence type="ECO:0000313" key="2">
    <source>
        <dbReference type="Proteomes" id="UP001203284"/>
    </source>
</evidence>
<proteinExistence type="predicted"/>
<dbReference type="EMBL" id="JALKCH010000008">
    <property type="protein sequence ID" value="MCK0197839.1"/>
    <property type="molecule type" value="Genomic_DNA"/>
</dbReference>
<reference evidence="1 2" key="1">
    <citation type="submission" date="2022-04" db="EMBL/GenBank/DDBJ databases">
        <authorList>
            <person name="Grouzdev D.S."/>
            <person name="Pantiukh K.S."/>
            <person name="Krutkina M.S."/>
        </authorList>
    </citation>
    <scope>NUCLEOTIDE SEQUENCE [LARGE SCALE GENOMIC DNA]</scope>
    <source>
        <strain evidence="1 2">6x-1</strain>
    </source>
</reference>
<evidence type="ECO:0000313" key="1">
    <source>
        <dbReference type="EMBL" id="MCK0197839.1"/>
    </source>
</evidence>
<sequence length="115" mass="12170">MMMPTESLLDDGPLAAAAATGLSSRFRLWRGPDGRRQVYSVYAATEAPDYPGAVALAVRREKDRCVVTWAGPSGGGAHEAARLFGAEEIHLRILPPGESLAQALPEMESGPLAPL</sequence>
<gene>
    <name evidence="1" type="ORF">MWN34_13070</name>
</gene>
<name>A0ABT0DD91_9HYPH</name>
<protein>
    <submittedName>
        <fullName evidence="1">Uncharacterized protein</fullName>
    </submittedName>
</protein>
<accession>A0ABT0DD91</accession>
<dbReference type="Proteomes" id="UP001203284">
    <property type="component" value="Unassembled WGS sequence"/>
</dbReference>
<keyword evidence="2" id="KW-1185">Reference proteome</keyword>
<dbReference type="RefSeq" id="WP_247029743.1">
    <property type="nucleotide sequence ID" value="NZ_JALKCH010000008.1"/>
</dbReference>